<dbReference type="SUPFAM" id="SSF48452">
    <property type="entry name" value="TPR-like"/>
    <property type="match status" value="1"/>
</dbReference>
<keyword evidence="4" id="KW-1185">Reference proteome</keyword>
<dbReference type="PROSITE" id="PS50005">
    <property type="entry name" value="TPR"/>
    <property type="match status" value="1"/>
</dbReference>
<dbReference type="AlphaFoldDB" id="A0A183SW58"/>
<dbReference type="InterPro" id="IPR011990">
    <property type="entry name" value="TPR-like_helical_dom_sf"/>
</dbReference>
<organism evidence="5">
    <name type="scientific">Schistocephalus solidus</name>
    <name type="common">Tapeworm</name>
    <dbReference type="NCBI Taxonomy" id="70667"/>
    <lineage>
        <taxon>Eukaryota</taxon>
        <taxon>Metazoa</taxon>
        <taxon>Spiralia</taxon>
        <taxon>Lophotrochozoa</taxon>
        <taxon>Platyhelminthes</taxon>
        <taxon>Cestoda</taxon>
        <taxon>Eucestoda</taxon>
        <taxon>Diphyllobothriidea</taxon>
        <taxon>Diphyllobothriidae</taxon>
        <taxon>Schistocephalus</taxon>
    </lineage>
</organism>
<dbReference type="Pfam" id="PF13431">
    <property type="entry name" value="TPR_17"/>
    <property type="match status" value="1"/>
</dbReference>
<keyword evidence="1" id="KW-0802">TPR repeat</keyword>
<evidence type="ECO:0000313" key="4">
    <source>
        <dbReference type="Proteomes" id="UP000275846"/>
    </source>
</evidence>
<evidence type="ECO:0000256" key="2">
    <source>
        <dbReference type="SAM" id="MobiDB-lite"/>
    </source>
</evidence>
<protein>
    <submittedName>
        <fullName evidence="5">TPR_REGION domain-containing protein</fullName>
    </submittedName>
</protein>
<reference evidence="5" key="1">
    <citation type="submission" date="2016-06" db="UniProtKB">
        <authorList>
            <consortium name="WormBaseParasite"/>
        </authorList>
    </citation>
    <scope>IDENTIFICATION</scope>
</reference>
<feature type="repeat" description="TPR" evidence="1">
    <location>
        <begin position="105"/>
        <end position="138"/>
    </location>
</feature>
<dbReference type="WBParaSite" id="SSLN_0000878901-mRNA-1">
    <property type="protein sequence ID" value="SSLN_0000878901-mRNA-1"/>
    <property type="gene ID" value="SSLN_0000878901"/>
</dbReference>
<proteinExistence type="predicted"/>
<feature type="region of interest" description="Disordered" evidence="2">
    <location>
        <begin position="232"/>
        <end position="271"/>
    </location>
</feature>
<dbReference type="PANTHER" id="PTHR46512">
    <property type="entry name" value="PEPTIDYLPROLYL ISOMERASE"/>
    <property type="match status" value="1"/>
</dbReference>
<dbReference type="InterPro" id="IPR019734">
    <property type="entry name" value="TPR_rpt"/>
</dbReference>
<sequence length="271" mass="29986">MREAGYTTRAVRAYKLGIRLLDGSVSVAPAADCSSYKANPDAQNLFITLLLNASLCLLRLVNEQQSSSSSYLSLANSTKAVRTDQLMRPCIAACQKAIHMDPNNAKAWFRMAQAYAALHDYEEACQAGERSLTLLDPASKTQVNATASPLSRTQVSGLLASWRSLAASQRRRQRDSVRRAFLRRIDAIQRGEYPLGEEGDGSTNVEISQWSNDMADNMMSLHEELEAFGETMPEPARKVRIPKDTKCDSVIGNRPRLTRIEDAPSEDSNDE</sequence>
<accession>A0A183SW58</accession>
<dbReference type="EMBL" id="UYSU01034660">
    <property type="protein sequence ID" value="VDL94841.1"/>
    <property type="molecule type" value="Genomic_DNA"/>
</dbReference>
<evidence type="ECO:0000256" key="1">
    <source>
        <dbReference type="PROSITE-ProRule" id="PRU00339"/>
    </source>
</evidence>
<dbReference type="Gene3D" id="1.25.40.10">
    <property type="entry name" value="Tetratricopeptide repeat domain"/>
    <property type="match status" value="1"/>
</dbReference>
<name>A0A183SW58_SCHSO</name>
<feature type="compositionally biased region" description="Basic and acidic residues" evidence="2">
    <location>
        <begin position="235"/>
        <end position="247"/>
    </location>
</feature>
<gene>
    <name evidence="3" type="ORF">SSLN_LOCUS8456</name>
</gene>
<evidence type="ECO:0000313" key="3">
    <source>
        <dbReference type="EMBL" id="VDL94841.1"/>
    </source>
</evidence>
<dbReference type="InterPro" id="IPR050754">
    <property type="entry name" value="FKBP4/5/8-like"/>
</dbReference>
<evidence type="ECO:0000313" key="5">
    <source>
        <dbReference type="WBParaSite" id="SSLN_0000878901-mRNA-1"/>
    </source>
</evidence>
<dbReference type="Proteomes" id="UP000275846">
    <property type="component" value="Unassembled WGS sequence"/>
</dbReference>
<dbReference type="OrthoDB" id="433738at2759"/>
<reference evidence="3 4" key="2">
    <citation type="submission" date="2018-11" db="EMBL/GenBank/DDBJ databases">
        <authorList>
            <consortium name="Pathogen Informatics"/>
        </authorList>
    </citation>
    <scope>NUCLEOTIDE SEQUENCE [LARGE SCALE GENOMIC DNA]</scope>
    <source>
        <strain evidence="3 4">NST_G2</strain>
    </source>
</reference>